<evidence type="ECO:0000256" key="1">
    <source>
        <dbReference type="SAM" id="MobiDB-lite"/>
    </source>
</evidence>
<keyword evidence="2" id="KW-0812">Transmembrane</keyword>
<evidence type="ECO:0000313" key="3">
    <source>
        <dbReference type="EMBL" id="GAA2433225.1"/>
    </source>
</evidence>
<accession>A0ABN3JL58</accession>
<reference evidence="3 4" key="1">
    <citation type="journal article" date="2019" name="Int. J. Syst. Evol. Microbiol.">
        <title>The Global Catalogue of Microorganisms (GCM) 10K type strain sequencing project: providing services to taxonomists for standard genome sequencing and annotation.</title>
        <authorList>
            <consortium name="The Broad Institute Genomics Platform"/>
            <consortium name="The Broad Institute Genome Sequencing Center for Infectious Disease"/>
            <person name="Wu L."/>
            <person name="Ma J."/>
        </authorList>
    </citation>
    <scope>NUCLEOTIDE SEQUENCE [LARGE SCALE GENOMIC DNA]</scope>
    <source>
        <strain evidence="3 4">JCM 6305</strain>
    </source>
</reference>
<keyword evidence="2" id="KW-1133">Transmembrane helix</keyword>
<name>A0ABN3JL58_9ACTN</name>
<keyword evidence="4" id="KW-1185">Reference proteome</keyword>
<feature type="region of interest" description="Disordered" evidence="1">
    <location>
        <begin position="319"/>
        <end position="355"/>
    </location>
</feature>
<feature type="transmembrane region" description="Helical" evidence="2">
    <location>
        <begin position="265"/>
        <end position="284"/>
    </location>
</feature>
<organism evidence="3 4">
    <name type="scientific">Streptomyces macrosporus</name>
    <dbReference type="NCBI Taxonomy" id="44032"/>
    <lineage>
        <taxon>Bacteria</taxon>
        <taxon>Bacillati</taxon>
        <taxon>Actinomycetota</taxon>
        <taxon>Actinomycetes</taxon>
        <taxon>Kitasatosporales</taxon>
        <taxon>Streptomycetaceae</taxon>
        <taxon>Streptomyces</taxon>
    </lineage>
</organism>
<feature type="compositionally biased region" description="Basic and acidic residues" evidence="1">
    <location>
        <begin position="337"/>
        <end position="355"/>
    </location>
</feature>
<feature type="transmembrane region" description="Helical" evidence="2">
    <location>
        <begin position="62"/>
        <end position="81"/>
    </location>
</feature>
<feature type="transmembrane region" description="Helical" evidence="2">
    <location>
        <begin position="130"/>
        <end position="150"/>
    </location>
</feature>
<keyword evidence="2" id="KW-0472">Membrane</keyword>
<evidence type="ECO:0000256" key="2">
    <source>
        <dbReference type="SAM" id="Phobius"/>
    </source>
</evidence>
<protein>
    <recommendedName>
        <fullName evidence="5">Integral membrane protein</fullName>
    </recommendedName>
</protein>
<dbReference type="Proteomes" id="UP001501638">
    <property type="component" value="Unassembled WGS sequence"/>
</dbReference>
<dbReference type="EMBL" id="BAAASZ010000012">
    <property type="protein sequence ID" value="GAA2433225.1"/>
    <property type="molecule type" value="Genomic_DNA"/>
</dbReference>
<comment type="caution">
    <text evidence="3">The sequence shown here is derived from an EMBL/GenBank/DDBJ whole genome shotgun (WGS) entry which is preliminary data.</text>
</comment>
<proteinExistence type="predicted"/>
<feature type="transmembrane region" description="Helical" evidence="2">
    <location>
        <begin position="296"/>
        <end position="316"/>
    </location>
</feature>
<feature type="transmembrane region" description="Helical" evidence="2">
    <location>
        <begin position="88"/>
        <end position="110"/>
    </location>
</feature>
<evidence type="ECO:0000313" key="4">
    <source>
        <dbReference type="Proteomes" id="UP001501638"/>
    </source>
</evidence>
<sequence length="355" mass="37505">MLLSILFLGVLMSLARRALAWHRPLMLFAAAMSVLAVVSAVGTAADDRLLDGVPIWFKPLKFSVSFALYCATLAWMLSLLTRGRRTGWWAGTVVAATSAIEMAIIVLQVVRGKRSHFNNETPFDRALFDAMGATVAVLWLGALVIAVLLFRSSAIDRAAAWAVRLGAVLALVGAGLGFLMVMPTPEQTAAAERGVARVIGAHSVGVPDGGPTMPLTGWSATGGDLRIPHFVGMHALQALPLLLLVLLALASRFPRLRHESVRLRLVLVGAGVYTAVLGLVTWQALRGQSLVRPDGLTLAVAAAVVVAGCAGVGFALRTPPARNPAPASVRPPSPRRAPAEPDREPGRQSDREPVA</sequence>
<feature type="transmembrane region" description="Helical" evidence="2">
    <location>
        <begin position="235"/>
        <end position="253"/>
    </location>
</feature>
<gene>
    <name evidence="3" type="ORF">GCM10010405_15310</name>
</gene>
<feature type="transmembrane region" description="Helical" evidence="2">
    <location>
        <begin position="162"/>
        <end position="182"/>
    </location>
</feature>
<evidence type="ECO:0008006" key="5">
    <source>
        <dbReference type="Google" id="ProtNLM"/>
    </source>
</evidence>